<dbReference type="CDD" id="cd17919">
    <property type="entry name" value="DEXHc_Snf"/>
    <property type="match status" value="1"/>
</dbReference>
<dbReference type="Gene3D" id="3.40.50.300">
    <property type="entry name" value="P-loop containing nucleotide triphosphate hydrolases"/>
    <property type="match status" value="2"/>
</dbReference>
<dbReference type="InterPro" id="IPR014001">
    <property type="entry name" value="Helicase_ATP-bd"/>
</dbReference>
<dbReference type="SMART" id="SM00487">
    <property type="entry name" value="DEXDc"/>
    <property type="match status" value="1"/>
</dbReference>
<accession>A0A8H5G8A5</accession>
<dbReference type="InterPro" id="IPR013120">
    <property type="entry name" value="FAR_NAD-bd"/>
</dbReference>
<feature type="region of interest" description="Disordered" evidence="4">
    <location>
        <begin position="1"/>
        <end position="26"/>
    </location>
</feature>
<dbReference type="GO" id="GO:0016787">
    <property type="term" value="F:hydrolase activity"/>
    <property type="evidence" value="ECO:0007669"/>
    <property type="project" value="UniProtKB-KW"/>
</dbReference>
<dbReference type="PANTHER" id="PTHR10799">
    <property type="entry name" value="SNF2/RAD54 HELICASE FAMILY"/>
    <property type="match status" value="1"/>
</dbReference>
<dbReference type="SUPFAM" id="SSF52540">
    <property type="entry name" value="P-loop containing nucleoside triphosphate hydrolases"/>
    <property type="match status" value="2"/>
</dbReference>
<protein>
    <submittedName>
        <fullName evidence="7">Uncharacterized protein</fullName>
    </submittedName>
</protein>
<reference evidence="7 8" key="1">
    <citation type="journal article" date="2020" name="ISME J.">
        <title>Uncovering the hidden diversity of litter-decomposition mechanisms in mushroom-forming fungi.</title>
        <authorList>
            <person name="Floudas D."/>
            <person name="Bentzer J."/>
            <person name="Ahren D."/>
            <person name="Johansson T."/>
            <person name="Persson P."/>
            <person name="Tunlid A."/>
        </authorList>
    </citation>
    <scope>NUCLEOTIDE SEQUENCE [LARGE SCALE GENOMIC DNA]</scope>
    <source>
        <strain evidence="7 8">CBS 406.79</strain>
    </source>
</reference>
<dbReference type="InterPro" id="IPR038718">
    <property type="entry name" value="SNF2-like_sf"/>
</dbReference>
<dbReference type="GO" id="GO:0005524">
    <property type="term" value="F:ATP binding"/>
    <property type="evidence" value="ECO:0007669"/>
    <property type="project" value="InterPro"/>
</dbReference>
<proteinExistence type="predicted"/>
<keyword evidence="2" id="KW-0378">Hydrolase</keyword>
<feature type="compositionally biased region" description="Basic and acidic residues" evidence="4">
    <location>
        <begin position="644"/>
        <end position="658"/>
    </location>
</feature>
<evidence type="ECO:0000256" key="2">
    <source>
        <dbReference type="ARBA" id="ARBA00022801"/>
    </source>
</evidence>
<feature type="domain" description="Helicase ATP-binding" evidence="5">
    <location>
        <begin position="767"/>
        <end position="876"/>
    </location>
</feature>
<dbReference type="Gene3D" id="3.40.50.720">
    <property type="entry name" value="NAD(P)-binding Rossmann-like Domain"/>
    <property type="match status" value="1"/>
</dbReference>
<feature type="compositionally biased region" description="Basic and acidic residues" evidence="4">
    <location>
        <begin position="1"/>
        <end position="24"/>
    </location>
</feature>
<dbReference type="InterPro" id="IPR027417">
    <property type="entry name" value="P-loop_NTPase"/>
</dbReference>
<evidence type="ECO:0000256" key="4">
    <source>
        <dbReference type="SAM" id="MobiDB-lite"/>
    </source>
</evidence>
<evidence type="ECO:0000259" key="5">
    <source>
        <dbReference type="PROSITE" id="PS51192"/>
    </source>
</evidence>
<dbReference type="Pfam" id="PF07993">
    <property type="entry name" value="NAD_binding_4"/>
    <property type="match status" value="1"/>
</dbReference>
<dbReference type="PROSITE" id="PS51192">
    <property type="entry name" value="HELICASE_ATP_BIND_1"/>
    <property type="match status" value="1"/>
</dbReference>
<organism evidence="7 8">
    <name type="scientific">Collybiopsis confluens</name>
    <dbReference type="NCBI Taxonomy" id="2823264"/>
    <lineage>
        <taxon>Eukaryota</taxon>
        <taxon>Fungi</taxon>
        <taxon>Dikarya</taxon>
        <taxon>Basidiomycota</taxon>
        <taxon>Agaricomycotina</taxon>
        <taxon>Agaricomycetes</taxon>
        <taxon>Agaricomycetidae</taxon>
        <taxon>Agaricales</taxon>
        <taxon>Marasmiineae</taxon>
        <taxon>Omphalotaceae</taxon>
        <taxon>Collybiopsis</taxon>
    </lineage>
</organism>
<dbReference type="Pfam" id="PF00271">
    <property type="entry name" value="Helicase_C"/>
    <property type="match status" value="1"/>
</dbReference>
<dbReference type="OrthoDB" id="448448at2759"/>
<feature type="domain" description="Helicase C-terminal" evidence="6">
    <location>
        <begin position="1106"/>
        <end position="1267"/>
    </location>
</feature>
<evidence type="ECO:0000313" key="8">
    <source>
        <dbReference type="Proteomes" id="UP000518752"/>
    </source>
</evidence>
<dbReference type="Pfam" id="PF00176">
    <property type="entry name" value="SNF2-rel_dom"/>
    <property type="match status" value="1"/>
</dbReference>
<evidence type="ECO:0000313" key="7">
    <source>
        <dbReference type="EMBL" id="KAF5360207.1"/>
    </source>
</evidence>
<dbReference type="InterPro" id="IPR013083">
    <property type="entry name" value="Znf_RING/FYVE/PHD"/>
</dbReference>
<dbReference type="Gene3D" id="3.30.40.10">
    <property type="entry name" value="Zinc/RING finger domain, C3HC4 (zinc finger)"/>
    <property type="match status" value="1"/>
</dbReference>
<feature type="region of interest" description="Disordered" evidence="4">
    <location>
        <begin position="590"/>
        <end position="658"/>
    </location>
</feature>
<comment type="caution">
    <text evidence="7">The sequence shown here is derived from an EMBL/GenBank/DDBJ whole genome shotgun (WGS) entry which is preliminary data.</text>
</comment>
<dbReference type="EMBL" id="JAACJN010000217">
    <property type="protein sequence ID" value="KAF5360207.1"/>
    <property type="molecule type" value="Genomic_DNA"/>
</dbReference>
<keyword evidence="3" id="KW-0067">ATP-binding</keyword>
<sequence length="1619" mass="181525">MRPESKNIHPVDRDGNPTDCEKSKIRSRISKTEPTFVIDLLRTLHPSFQRTTSAFAYIMPYTISLQNLGQSPEQAIEKMIETYTPKLNNHRSVYRPRDIKEETVLLSGSTGSLGSQLLASLLSMSNVRRVYALNRPDSQNLSMMERHEIRFKDRGLDAGLLSSPKLVFLEGQNTLPGLGFDEDTTNKLQRELTIIIHAAWYLNLQVPLSKFEPSVKGTRALIDLVNESPRREEIRFLFTSSISVAGRSWDRTRGPFPEEVLSDARSAVGVGYGESKYVTERILAESGLNVTIVRIGQLCGGEPNGAWSVKEWFPIILHLSLQVGALLDIDNAFSHRWIPIDVVSSSILDFAFSDTNLPLVINLERPKPIPGQEIIQMLRGVLFEEAILPSPQALPLIHPKEWVSILQRLLGENRVSPKSRAVAHAAIGMGVACIAELSSAAPLKMNDRSQSPSRPRTIETILSLELDVSNAKILSRTFREIKPIDVDMVTKWVKYWIAVGILEQHLAKEQGPALHGARDESRVTGALKVSEMDQPCKSAECHVSRVSKHNLINHRFYSFMVNLTATSMMENMALASVHDDELDILSISSSSTHTESPVQQAQVPESSAPRRSFRIQAQPVAARKEAVSQKKKGKRPLPPSETSDVARKKAKKMEDKKTNTTLHHVKKAYQNTRRNVWLLKHRHLFEPLLPASNNFFTQLREADDIGDASYVPAHQQEQPKNILGQMKDYQLVGLSFLANMYENGLNCILGDEPYHSSHISPSVIPVETKRWLPSMTVVRFHGSDTERLRLRNKLRDAKFDIVVTTYEAYVLEDSWFKSHRWTYCVLDEGHKIKNYETNVAHKLQGLNALYRLILTGTPIQNNLTELWSLLHYLYPTIFTLKTLQNFQASFDLSKGTYDLPFLSASQKLLDTLMLRRTKANVALDVPPREEQTVFIPLTEIQRFWYLRLITKLDSVDFREVFSLEGDSEVGIKAEEDSASASASIAYANGRKQVLELLQEGEAASSFSGNSGTASVFSSRKQSRSTGMLTTFARMEKAYESVVAIALSFPYAIRDVEPEPYFLGEHIVASSSKLIAIDKILADILPKGEKVLIFSVSVSSGSFRWPSLTDVTSTLAMDKVLISVHFLIESNLLRMLNVLEDMMCLRGINYARLDGSTPRARRSLDIKLFQHEKSIYLIASKAGALGINLTKASTVIMADSDWNPQNDLQAIARAHRIGQTKTVKVYRLICGGSVEDQMLDRLRRKLFLSVKIMGADHLSSSGASADPAMGTSALLDILRKGSSALMTDDYMDLTKFIQAPISEILAMSKAREEARDVKLERTLGDGGVSGDSGSDARTRDLLKEAEEEERRLLSGVARVSCRLFEGRMLERGGVSKAGISGKKAEIRDIKEEWMNLRKRVSKEKKTVIVDGMTFIMDPEEDAASKTNRGPDKSKAVKEEKEWQELCIVCEDGGTVFMCNHCPRGKATIVACIAKEILSNDDIVFHASCRGLSHSEALKSTFLSCDQHACWECRRGTTDAGGMLYRDYDGLFVGVTITRCRTCPQAYCEDCLPEPWEPLGETLPELELLNYRSSSSAYFINCADCIKKAEKDPIWYTAWQKEIEQAVWTLERKHRDADLNI</sequence>
<dbReference type="SMART" id="SM00490">
    <property type="entry name" value="HELICc"/>
    <property type="match status" value="1"/>
</dbReference>
<keyword evidence="8" id="KW-1185">Reference proteome</keyword>
<keyword evidence="1" id="KW-0547">Nucleotide-binding</keyword>
<dbReference type="InterPro" id="IPR000330">
    <property type="entry name" value="SNF2_N"/>
</dbReference>
<dbReference type="PROSITE" id="PS51194">
    <property type="entry name" value="HELICASE_CTER"/>
    <property type="match status" value="1"/>
</dbReference>
<dbReference type="InterPro" id="IPR001650">
    <property type="entry name" value="Helicase_C-like"/>
</dbReference>
<evidence type="ECO:0000259" key="6">
    <source>
        <dbReference type="PROSITE" id="PS51194"/>
    </source>
</evidence>
<dbReference type="CDD" id="cd18793">
    <property type="entry name" value="SF2_C_SNF"/>
    <property type="match status" value="1"/>
</dbReference>
<dbReference type="InterPro" id="IPR049730">
    <property type="entry name" value="SNF2/RAD54-like_C"/>
</dbReference>
<dbReference type="SUPFAM" id="SSF51735">
    <property type="entry name" value="NAD(P)-binding Rossmann-fold domains"/>
    <property type="match status" value="1"/>
</dbReference>
<gene>
    <name evidence="7" type="ORF">D9757_011408</name>
</gene>
<dbReference type="Gene3D" id="3.40.50.10810">
    <property type="entry name" value="Tandem AAA-ATPase domain"/>
    <property type="match status" value="2"/>
</dbReference>
<name>A0A8H5G8A5_9AGAR</name>
<dbReference type="Proteomes" id="UP000518752">
    <property type="component" value="Unassembled WGS sequence"/>
</dbReference>
<evidence type="ECO:0000256" key="1">
    <source>
        <dbReference type="ARBA" id="ARBA00022741"/>
    </source>
</evidence>
<evidence type="ECO:0000256" key="3">
    <source>
        <dbReference type="ARBA" id="ARBA00022840"/>
    </source>
</evidence>
<dbReference type="InterPro" id="IPR036291">
    <property type="entry name" value="NAD(P)-bd_dom_sf"/>
</dbReference>